<keyword evidence="2 3" id="KW-0186">Copper</keyword>
<dbReference type="OrthoDB" id="9811998at2"/>
<dbReference type="STRING" id="1075417.SAMN05421823_104178"/>
<dbReference type="Gene3D" id="3.40.30.10">
    <property type="entry name" value="Glutaredoxin"/>
    <property type="match status" value="1"/>
</dbReference>
<feature type="binding site" evidence="3">
    <location>
        <position position="174"/>
    </location>
    <ligand>
        <name>Cu cation</name>
        <dbReference type="ChEBI" id="CHEBI:23378"/>
    </ligand>
</feature>
<dbReference type="InterPro" id="IPR003782">
    <property type="entry name" value="SCO1/SenC"/>
</dbReference>
<keyword evidence="7" id="KW-1185">Reference proteome</keyword>
<dbReference type="CDD" id="cd02968">
    <property type="entry name" value="SCO"/>
    <property type="match status" value="1"/>
</dbReference>
<feature type="domain" description="Thioredoxin" evidence="5">
    <location>
        <begin position="45"/>
        <end position="211"/>
    </location>
</feature>
<dbReference type="AlphaFoldDB" id="A0A1G9GR12"/>
<sequence>MKTSFWALGAGILLWSGCQSTPERLPVLGPREVATRMVNGQEVEDTIYKTIPAFQFTDQEGETVTTDDFDDKVYVADFFFTTCQSICPIMSKQMLRVYKAYEDNDQVSFISHTVDPGYDSVAVLRDYADKLGVDNSDKWHFVTGEKDDIFSMSREAYLVPVQDDPERGVESLDHSGKLILIDKDRRIRGYYDGTDAADVDQLIHDIDLLLQEYETNS</sequence>
<evidence type="ECO:0000256" key="1">
    <source>
        <dbReference type="ARBA" id="ARBA00010996"/>
    </source>
</evidence>
<dbReference type="GO" id="GO:0046872">
    <property type="term" value="F:metal ion binding"/>
    <property type="evidence" value="ECO:0007669"/>
    <property type="project" value="UniProtKB-KW"/>
</dbReference>
<proteinExistence type="inferred from homology"/>
<evidence type="ECO:0000259" key="5">
    <source>
        <dbReference type="PROSITE" id="PS51352"/>
    </source>
</evidence>
<dbReference type="PANTHER" id="PTHR12151">
    <property type="entry name" value="ELECTRON TRANSPORT PROTIN SCO1/SENC FAMILY MEMBER"/>
    <property type="match status" value="1"/>
</dbReference>
<feature type="binding site" evidence="3">
    <location>
        <position position="87"/>
    </location>
    <ligand>
        <name>Cu cation</name>
        <dbReference type="ChEBI" id="CHEBI:23378"/>
    </ligand>
</feature>
<dbReference type="InterPro" id="IPR013766">
    <property type="entry name" value="Thioredoxin_domain"/>
</dbReference>
<dbReference type="Pfam" id="PF02630">
    <property type="entry name" value="SCO1-SenC"/>
    <property type="match status" value="1"/>
</dbReference>
<evidence type="ECO:0000256" key="4">
    <source>
        <dbReference type="PIRSR" id="PIRSR603782-2"/>
    </source>
</evidence>
<dbReference type="InterPro" id="IPR036249">
    <property type="entry name" value="Thioredoxin-like_sf"/>
</dbReference>
<feature type="binding site" evidence="3">
    <location>
        <position position="83"/>
    </location>
    <ligand>
        <name>Cu cation</name>
        <dbReference type="ChEBI" id="CHEBI:23378"/>
    </ligand>
</feature>
<reference evidence="6 7" key="1">
    <citation type="submission" date="2016-10" db="EMBL/GenBank/DDBJ databases">
        <authorList>
            <person name="de Groot N.N."/>
        </authorList>
    </citation>
    <scope>NUCLEOTIDE SEQUENCE [LARGE SCALE GENOMIC DNA]</scope>
    <source>
        <strain evidence="6 7">DSM 25186</strain>
    </source>
</reference>
<accession>A0A1G9GR12</accession>
<dbReference type="PANTHER" id="PTHR12151:SF25">
    <property type="entry name" value="LINALOOL DEHYDRATASE_ISOMERASE DOMAIN-CONTAINING PROTEIN"/>
    <property type="match status" value="1"/>
</dbReference>
<organism evidence="6 7">
    <name type="scientific">Catalinimonas alkaloidigena</name>
    <dbReference type="NCBI Taxonomy" id="1075417"/>
    <lineage>
        <taxon>Bacteria</taxon>
        <taxon>Pseudomonadati</taxon>
        <taxon>Bacteroidota</taxon>
        <taxon>Cytophagia</taxon>
        <taxon>Cytophagales</taxon>
        <taxon>Catalimonadaceae</taxon>
        <taxon>Catalinimonas</taxon>
    </lineage>
</organism>
<dbReference type="EMBL" id="FNFO01000004">
    <property type="protein sequence ID" value="SDL02723.1"/>
    <property type="molecule type" value="Genomic_DNA"/>
</dbReference>
<name>A0A1G9GR12_9BACT</name>
<evidence type="ECO:0000313" key="6">
    <source>
        <dbReference type="EMBL" id="SDL02723.1"/>
    </source>
</evidence>
<dbReference type="RefSeq" id="WP_089682061.1">
    <property type="nucleotide sequence ID" value="NZ_FNFO01000004.1"/>
</dbReference>
<protein>
    <submittedName>
        <fullName evidence="6">Protein SCO1/2</fullName>
    </submittedName>
</protein>
<evidence type="ECO:0000256" key="2">
    <source>
        <dbReference type="ARBA" id="ARBA00023008"/>
    </source>
</evidence>
<dbReference type="PROSITE" id="PS51257">
    <property type="entry name" value="PROKAR_LIPOPROTEIN"/>
    <property type="match status" value="1"/>
</dbReference>
<comment type="similarity">
    <text evidence="1">Belongs to the SCO1/2 family.</text>
</comment>
<gene>
    <name evidence="6" type="ORF">SAMN05421823_104178</name>
</gene>
<dbReference type="Proteomes" id="UP000198510">
    <property type="component" value="Unassembled WGS sequence"/>
</dbReference>
<evidence type="ECO:0000256" key="3">
    <source>
        <dbReference type="PIRSR" id="PIRSR603782-1"/>
    </source>
</evidence>
<feature type="disulfide bond" description="Redox-active" evidence="4">
    <location>
        <begin position="83"/>
        <end position="87"/>
    </location>
</feature>
<evidence type="ECO:0000313" key="7">
    <source>
        <dbReference type="Proteomes" id="UP000198510"/>
    </source>
</evidence>
<keyword evidence="3" id="KW-0479">Metal-binding</keyword>
<dbReference type="PROSITE" id="PS51352">
    <property type="entry name" value="THIOREDOXIN_2"/>
    <property type="match status" value="1"/>
</dbReference>
<dbReference type="SUPFAM" id="SSF52833">
    <property type="entry name" value="Thioredoxin-like"/>
    <property type="match status" value="1"/>
</dbReference>
<keyword evidence="4" id="KW-1015">Disulfide bond</keyword>